<keyword evidence="6" id="KW-0862">Zinc</keyword>
<dbReference type="Gene3D" id="1.20.1510.10">
    <property type="entry name" value="Cation efflux protein transmembrane domain"/>
    <property type="match status" value="1"/>
</dbReference>
<proteinExistence type="inferred from homology"/>
<evidence type="ECO:0000256" key="5">
    <source>
        <dbReference type="ARBA" id="ARBA00022753"/>
    </source>
</evidence>
<organism evidence="11 12">
    <name type="scientific">Paramuricea clavata</name>
    <name type="common">Red gorgonian</name>
    <name type="synonym">Violescent sea-whip</name>
    <dbReference type="NCBI Taxonomy" id="317549"/>
    <lineage>
        <taxon>Eukaryota</taxon>
        <taxon>Metazoa</taxon>
        <taxon>Cnidaria</taxon>
        <taxon>Anthozoa</taxon>
        <taxon>Octocorallia</taxon>
        <taxon>Malacalcyonacea</taxon>
        <taxon>Plexauridae</taxon>
        <taxon>Paramuricea</taxon>
    </lineage>
</organism>
<comment type="similarity">
    <text evidence="3">Belongs to the TMEM163 family.</text>
</comment>
<dbReference type="InterPro" id="IPR027469">
    <property type="entry name" value="Cation_efflux_TMD_sf"/>
</dbReference>
<keyword evidence="8" id="KW-0770">Synapse</keyword>
<protein>
    <submittedName>
        <fullName evidence="11">Uncharacterized protein</fullName>
    </submittedName>
</protein>
<keyword evidence="12" id="KW-1185">Reference proteome</keyword>
<keyword evidence="7" id="KW-1133">Transmembrane helix</keyword>
<dbReference type="PANTHER" id="PTHR31937:SF2">
    <property type="entry name" value="TRANSMEMBRANE PROTEIN 163"/>
    <property type="match status" value="1"/>
</dbReference>
<evidence type="ECO:0000256" key="9">
    <source>
        <dbReference type="ARBA" id="ARBA00023136"/>
    </source>
</evidence>
<evidence type="ECO:0000256" key="4">
    <source>
        <dbReference type="ARBA" id="ARBA00022692"/>
    </source>
</evidence>
<evidence type="ECO:0000256" key="10">
    <source>
        <dbReference type="ARBA" id="ARBA00023329"/>
    </source>
</evidence>
<keyword evidence="5" id="KW-0967">Endosome</keyword>
<dbReference type="GO" id="GO:0030672">
    <property type="term" value="C:synaptic vesicle membrane"/>
    <property type="evidence" value="ECO:0007669"/>
    <property type="project" value="UniProtKB-SubCell"/>
</dbReference>
<dbReference type="SUPFAM" id="SSF161111">
    <property type="entry name" value="Cation efflux protein transmembrane domain-like"/>
    <property type="match status" value="1"/>
</dbReference>
<evidence type="ECO:0000256" key="2">
    <source>
        <dbReference type="ARBA" id="ARBA00004644"/>
    </source>
</evidence>
<reference evidence="11" key="1">
    <citation type="submission" date="2020-04" db="EMBL/GenBank/DDBJ databases">
        <authorList>
            <person name="Alioto T."/>
            <person name="Alioto T."/>
            <person name="Gomez Garrido J."/>
        </authorList>
    </citation>
    <scope>NUCLEOTIDE SEQUENCE</scope>
    <source>
        <strain evidence="11">A484AB</strain>
    </source>
</reference>
<accession>A0A6S7GQY6</accession>
<sequence length="281" mass="30698">MELENNDVFMNTRQNWIYFLVHPQDDVLDISNEDEITDSCSNSCVSFIDETILPKHKNLPKFFAQRLSRMAVTLAAVTLAVTLVIASLAFAASQTAASAAAFGFGFDSIFTSLSSFLIIWRFWSINSSVSEIARKETLATIAVACSMVVSAACIFARAFQSVKGGERPTEMVFVIAVASSSGAAYFVLFVAKYRVACRMGSAALMTDAIDAFSGGILALTLVISSSILKYSRTVWFLDSSIAMAIAVFSMCYGVTVLVRMIAVYRDREMAATAQYYVVDKF</sequence>
<keyword evidence="9" id="KW-0472">Membrane</keyword>
<comment type="caution">
    <text evidence="11">The sequence shown here is derived from an EMBL/GenBank/DDBJ whole genome shotgun (WGS) entry which is preliminary data.</text>
</comment>
<dbReference type="GO" id="GO:0031901">
    <property type="term" value="C:early endosome membrane"/>
    <property type="evidence" value="ECO:0007669"/>
    <property type="project" value="UniProtKB-SubCell"/>
</dbReference>
<gene>
    <name evidence="11" type="ORF">PACLA_8A038807</name>
</gene>
<dbReference type="Proteomes" id="UP001152795">
    <property type="component" value="Unassembled WGS sequence"/>
</dbReference>
<dbReference type="OrthoDB" id="5980560at2759"/>
<dbReference type="EMBL" id="CACRXK020001969">
    <property type="protein sequence ID" value="CAB3992046.1"/>
    <property type="molecule type" value="Genomic_DNA"/>
</dbReference>
<comment type="subcellular location">
    <subcellularLocation>
        <location evidence="2">Cytoplasmic vesicle</location>
        <location evidence="2">Secretory vesicle</location>
        <location evidence="2">Synaptic vesicle membrane</location>
        <topology evidence="2">Multi-pass membrane protein</topology>
    </subcellularLocation>
    <subcellularLocation>
        <location evidence="1">Early endosome membrane</location>
    </subcellularLocation>
</comment>
<name>A0A6S7GQY6_PARCT</name>
<evidence type="ECO:0000256" key="6">
    <source>
        <dbReference type="ARBA" id="ARBA00022833"/>
    </source>
</evidence>
<evidence type="ECO:0000256" key="7">
    <source>
        <dbReference type="ARBA" id="ARBA00022989"/>
    </source>
</evidence>
<evidence type="ECO:0000313" key="11">
    <source>
        <dbReference type="EMBL" id="CAB3992046.1"/>
    </source>
</evidence>
<evidence type="ECO:0000313" key="12">
    <source>
        <dbReference type="Proteomes" id="UP001152795"/>
    </source>
</evidence>
<dbReference type="InterPro" id="IPR026765">
    <property type="entry name" value="Tmem163"/>
</dbReference>
<evidence type="ECO:0000256" key="1">
    <source>
        <dbReference type="ARBA" id="ARBA00004146"/>
    </source>
</evidence>
<keyword evidence="10" id="KW-0968">Cytoplasmic vesicle</keyword>
<evidence type="ECO:0000256" key="8">
    <source>
        <dbReference type="ARBA" id="ARBA00023018"/>
    </source>
</evidence>
<dbReference type="PANTHER" id="PTHR31937">
    <property type="entry name" value="TRANSMEMBRANE PROTEIN 163"/>
    <property type="match status" value="1"/>
</dbReference>
<keyword evidence="4" id="KW-0812">Transmembrane</keyword>
<dbReference type="AlphaFoldDB" id="A0A6S7GQY6"/>
<evidence type="ECO:0000256" key="3">
    <source>
        <dbReference type="ARBA" id="ARBA00008731"/>
    </source>
</evidence>